<keyword evidence="2" id="KW-1185">Reference proteome</keyword>
<name>A0AC60PRP0_IXOPE</name>
<dbReference type="Proteomes" id="UP000805193">
    <property type="component" value="Unassembled WGS sequence"/>
</dbReference>
<organism evidence="1 2">
    <name type="scientific">Ixodes persulcatus</name>
    <name type="common">Taiga tick</name>
    <dbReference type="NCBI Taxonomy" id="34615"/>
    <lineage>
        <taxon>Eukaryota</taxon>
        <taxon>Metazoa</taxon>
        <taxon>Ecdysozoa</taxon>
        <taxon>Arthropoda</taxon>
        <taxon>Chelicerata</taxon>
        <taxon>Arachnida</taxon>
        <taxon>Acari</taxon>
        <taxon>Parasitiformes</taxon>
        <taxon>Ixodida</taxon>
        <taxon>Ixodoidea</taxon>
        <taxon>Ixodidae</taxon>
        <taxon>Ixodinae</taxon>
        <taxon>Ixodes</taxon>
    </lineage>
</organism>
<protein>
    <submittedName>
        <fullName evidence="1">Uncharacterized protein</fullName>
    </submittedName>
</protein>
<sequence>MQSSLLRVWLLRSPPVLGHEVQEVGNTVLFLEVLELCARIDRVLSCPRGSLLLAGVAGMGRRMAASVVAHMHGVATFTPKMTLNYATRNLMADLKAIVQASGIENQQMLLLLEDHQLSDPESLEIVNGLLATGEVPGLFRQEELEPLLAPLRDQAAEEGYRGSALSYFCHRARLRQVGDSPEQIVTRFRSVETLKKVAEGSILNSPSGARETSNGRWYNRWPEERHLDNHLQLKDRLLLKSRRHLQRRNGLHLGATNPTWIPHLYKELAATGVALTRSASTPRESDAPGRAAPNELGRAVRCSPPYIRSARIMTTKQRQALPLSDKVDIIRRVERGEKKSDVAAAFKIARSSLSTILKNKSTIKNQARERPNADSKRIRNRPTTRDFAFVLEVEGVTGGTGWLQQFKDRYSIVGKVVAGERSQADVIDLCAGQMTAAAPRTRRTCAAAAKAAVRRRRGFTAPATQGGGALAYHVTSGGSGGRQLQIRIVP</sequence>
<dbReference type="EMBL" id="JABSTQ010010068">
    <property type="protein sequence ID" value="KAG0423662.1"/>
    <property type="molecule type" value="Genomic_DNA"/>
</dbReference>
<gene>
    <name evidence="1" type="ORF">HPB47_000562</name>
</gene>
<evidence type="ECO:0000313" key="2">
    <source>
        <dbReference type="Proteomes" id="UP000805193"/>
    </source>
</evidence>
<evidence type="ECO:0000313" key="1">
    <source>
        <dbReference type="EMBL" id="KAG0423662.1"/>
    </source>
</evidence>
<reference evidence="1 2" key="1">
    <citation type="journal article" date="2020" name="Cell">
        <title>Large-Scale Comparative Analyses of Tick Genomes Elucidate Their Genetic Diversity and Vector Capacities.</title>
        <authorList>
            <consortium name="Tick Genome and Microbiome Consortium (TIGMIC)"/>
            <person name="Jia N."/>
            <person name="Wang J."/>
            <person name="Shi W."/>
            <person name="Du L."/>
            <person name="Sun Y."/>
            <person name="Zhan W."/>
            <person name="Jiang J.F."/>
            <person name="Wang Q."/>
            <person name="Zhang B."/>
            <person name="Ji P."/>
            <person name="Bell-Sakyi L."/>
            <person name="Cui X.M."/>
            <person name="Yuan T.T."/>
            <person name="Jiang B.G."/>
            <person name="Yang W.F."/>
            <person name="Lam T.T."/>
            <person name="Chang Q.C."/>
            <person name="Ding S.J."/>
            <person name="Wang X.J."/>
            <person name="Zhu J.G."/>
            <person name="Ruan X.D."/>
            <person name="Zhao L."/>
            <person name="Wei J.T."/>
            <person name="Ye R.Z."/>
            <person name="Que T.C."/>
            <person name="Du C.H."/>
            <person name="Zhou Y.H."/>
            <person name="Cheng J.X."/>
            <person name="Dai P.F."/>
            <person name="Guo W.B."/>
            <person name="Han X.H."/>
            <person name="Huang E.J."/>
            <person name="Li L.F."/>
            <person name="Wei W."/>
            <person name="Gao Y.C."/>
            <person name="Liu J.Z."/>
            <person name="Shao H.Z."/>
            <person name="Wang X."/>
            <person name="Wang C.C."/>
            <person name="Yang T.C."/>
            <person name="Huo Q.B."/>
            <person name="Li W."/>
            <person name="Chen H.Y."/>
            <person name="Chen S.E."/>
            <person name="Zhou L.G."/>
            <person name="Ni X.B."/>
            <person name="Tian J.H."/>
            <person name="Sheng Y."/>
            <person name="Liu T."/>
            <person name="Pan Y.S."/>
            <person name="Xia L.Y."/>
            <person name="Li J."/>
            <person name="Zhao F."/>
            <person name="Cao W.C."/>
        </authorList>
    </citation>
    <scope>NUCLEOTIDE SEQUENCE [LARGE SCALE GENOMIC DNA]</scope>
    <source>
        <strain evidence="1">Iper-2018</strain>
    </source>
</reference>
<comment type="caution">
    <text evidence="1">The sequence shown here is derived from an EMBL/GenBank/DDBJ whole genome shotgun (WGS) entry which is preliminary data.</text>
</comment>
<accession>A0AC60PRP0</accession>
<proteinExistence type="predicted"/>